<dbReference type="InterPro" id="IPR039279">
    <property type="entry name" value="QRT3-like"/>
</dbReference>
<evidence type="ECO:0000256" key="1">
    <source>
        <dbReference type="SAM" id="SignalP"/>
    </source>
</evidence>
<dbReference type="Gene3D" id="2.160.20.10">
    <property type="entry name" value="Single-stranded right-handed beta-helix, Pectin lyase-like"/>
    <property type="match status" value="2"/>
</dbReference>
<dbReference type="CDD" id="cd23668">
    <property type="entry name" value="GH55_beta13glucanase-like"/>
    <property type="match status" value="1"/>
</dbReference>
<feature type="domain" description="Rhamnogalacturonase A/B/Epimerase-like pectate lyase" evidence="2">
    <location>
        <begin position="47"/>
        <end position="267"/>
    </location>
</feature>
<dbReference type="OrthoDB" id="1046782at2759"/>
<dbReference type="STRING" id="1149755.A0A2J6SAZ5"/>
<dbReference type="Pfam" id="PF12708">
    <property type="entry name" value="Pect-lyase_RHGA_epim"/>
    <property type="match status" value="2"/>
</dbReference>
<dbReference type="EMBL" id="KZ613938">
    <property type="protein sequence ID" value="PMD47943.1"/>
    <property type="molecule type" value="Genomic_DNA"/>
</dbReference>
<dbReference type="PANTHER" id="PTHR33928">
    <property type="entry name" value="POLYGALACTURONASE QRT3"/>
    <property type="match status" value="1"/>
</dbReference>
<gene>
    <name evidence="3" type="ORF">L207DRAFT_479322</name>
</gene>
<reference evidence="3 4" key="1">
    <citation type="submission" date="2016-04" db="EMBL/GenBank/DDBJ databases">
        <title>A degradative enzymes factory behind the ericoid mycorrhizal symbiosis.</title>
        <authorList>
            <consortium name="DOE Joint Genome Institute"/>
            <person name="Martino E."/>
            <person name="Morin E."/>
            <person name="Grelet G."/>
            <person name="Kuo A."/>
            <person name="Kohler A."/>
            <person name="Daghino S."/>
            <person name="Barry K."/>
            <person name="Choi C."/>
            <person name="Cichocki N."/>
            <person name="Clum A."/>
            <person name="Copeland A."/>
            <person name="Hainaut M."/>
            <person name="Haridas S."/>
            <person name="Labutti K."/>
            <person name="Lindquist E."/>
            <person name="Lipzen A."/>
            <person name="Khouja H.-R."/>
            <person name="Murat C."/>
            <person name="Ohm R."/>
            <person name="Olson A."/>
            <person name="Spatafora J."/>
            <person name="Veneault-Fourrey C."/>
            <person name="Henrissat B."/>
            <person name="Grigoriev I."/>
            <person name="Martin F."/>
            <person name="Perotto S."/>
        </authorList>
    </citation>
    <scope>NUCLEOTIDE SEQUENCE [LARGE SCALE GENOMIC DNA]</scope>
    <source>
        <strain evidence="3 4">F</strain>
    </source>
</reference>
<dbReference type="InterPro" id="IPR024535">
    <property type="entry name" value="RHGA/B-epi-like_pectate_lyase"/>
</dbReference>
<feature type="domain" description="Rhamnogalacturonase A/B/Epimerase-like pectate lyase" evidence="2">
    <location>
        <begin position="392"/>
        <end position="449"/>
    </location>
</feature>
<keyword evidence="3" id="KW-0378">Hydrolase</keyword>
<proteinExistence type="predicted"/>
<feature type="signal peptide" evidence="1">
    <location>
        <begin position="1"/>
        <end position="16"/>
    </location>
</feature>
<dbReference type="SUPFAM" id="SSF51126">
    <property type="entry name" value="Pectin lyase-like"/>
    <property type="match status" value="2"/>
</dbReference>
<protein>
    <submittedName>
        <fullName evidence="3">Glycoside hydrolase family 55 protein</fullName>
    </submittedName>
</protein>
<dbReference type="Proteomes" id="UP000235786">
    <property type="component" value="Unassembled WGS sequence"/>
</dbReference>
<dbReference type="FunFam" id="2.160.20.10:FF:000049">
    <property type="entry name" value="Putative exo-beta-1,3-glucanase"/>
    <property type="match status" value="1"/>
</dbReference>
<evidence type="ECO:0000313" key="4">
    <source>
        <dbReference type="Proteomes" id="UP000235786"/>
    </source>
</evidence>
<feature type="chain" id="PRO_5014473735" evidence="1">
    <location>
        <begin position="17"/>
        <end position="754"/>
    </location>
</feature>
<dbReference type="AlphaFoldDB" id="A0A2J6SAZ5"/>
<evidence type="ECO:0000259" key="2">
    <source>
        <dbReference type="Pfam" id="PF12708"/>
    </source>
</evidence>
<accession>A0A2J6SAZ5</accession>
<dbReference type="PANTHER" id="PTHR33928:SF2">
    <property type="entry name" value="PECTATE LYASE SUPERFAMILY PROTEIN DOMAIN-CONTAINING PROTEIN-RELATED"/>
    <property type="match status" value="1"/>
</dbReference>
<evidence type="ECO:0000313" key="3">
    <source>
        <dbReference type="EMBL" id="PMD47943.1"/>
    </source>
</evidence>
<name>A0A2J6SAZ5_HYAVF</name>
<dbReference type="GO" id="GO:0004650">
    <property type="term" value="F:polygalacturonase activity"/>
    <property type="evidence" value="ECO:0007669"/>
    <property type="project" value="InterPro"/>
</dbReference>
<keyword evidence="4" id="KW-1185">Reference proteome</keyword>
<sequence length="754" mass="79700">MYFLLLLLGLTGAAIAHHSVNERAASTYWYQSIKHDGLGSSKTYVVYRNVKDYGAKGDAITDDSAAIQKAINTVDGSSTAIRSGAGLTGQPAVVYFPPGTYLLNSGLKNIMGTVMMGDPTSRPILKAGAGFKDNILLIGQQGAGGLDTFFHEIKNLVLDSTAVPPAKSILLLQFSVSQACQLSNVMFNMPIGATGHIGVQTAGQVMPLLMNDLQFFGGAVGYSAVALQLQLKNWYFKNVDTAIKVGDTLTQVTGQGLRFEGCRIGLDATSGGSGHFSLIDSTATNTSTVVSAAASTSMQGSMVLENVIVDSSTVKIAETTVLTGSVQPGSTWIRGNIYSGDSSTATPNYSNGTKITTSRPMALVNGTGHYYTVAPPTYEEYDISNVINVKDVASYKVAGDGQIDDTESLQAIINAAAGKQVLFFPHGTYILTDTLFIPPGSRLIGEAWSTFSAYGSKFKDPKNLRAMIKIGNPGDVGVAQMTDFLFTTSDFLPGAVLVEINMAGDKPGNVSGFNCHFLITGASTASCKTPAACTTARLCAHFTASSSAYWENSWATGQSGGSATPGAAGGFLIEAVNGTWILGLGTEHHDLYQLNINNAKNVFLGLEQGESPYWQGSGNTVVNPAPWTNALLPSDPDFDWCAASDVQCRMALYQKISGSSNINLYGGAFWNFRSGPMQTICSSDCQTNAVLYENNTQMYSYGISTINDKNLVMESGVRGNSHAITVTQAANSGDPLAGFPQDKPAICAGYFRQS</sequence>
<organism evidence="3 4">
    <name type="scientific">Hyaloscypha variabilis (strain UAMH 11265 / GT02V1 / F)</name>
    <name type="common">Meliniomyces variabilis</name>
    <dbReference type="NCBI Taxonomy" id="1149755"/>
    <lineage>
        <taxon>Eukaryota</taxon>
        <taxon>Fungi</taxon>
        <taxon>Dikarya</taxon>
        <taxon>Ascomycota</taxon>
        <taxon>Pezizomycotina</taxon>
        <taxon>Leotiomycetes</taxon>
        <taxon>Helotiales</taxon>
        <taxon>Hyaloscyphaceae</taxon>
        <taxon>Hyaloscypha</taxon>
        <taxon>Hyaloscypha variabilis</taxon>
    </lineage>
</organism>
<dbReference type="InterPro" id="IPR011050">
    <property type="entry name" value="Pectin_lyase_fold/virulence"/>
</dbReference>
<dbReference type="InterPro" id="IPR012334">
    <property type="entry name" value="Pectin_lyas_fold"/>
</dbReference>
<keyword evidence="1" id="KW-0732">Signal</keyword>